<comment type="caution">
    <text evidence="2">The sequence shown here is derived from an EMBL/GenBank/DDBJ whole genome shotgun (WGS) entry which is preliminary data.</text>
</comment>
<feature type="compositionally biased region" description="Polar residues" evidence="1">
    <location>
        <begin position="52"/>
        <end position="68"/>
    </location>
</feature>
<protein>
    <submittedName>
        <fullName evidence="2">Uncharacterized protein</fullName>
    </submittedName>
</protein>
<gene>
    <name evidence="2" type="ORF">GQ26_0072750</name>
</gene>
<dbReference type="HOGENOM" id="CLU_2279351_0_0_1"/>
<accession>A0A093VDJ4</accession>
<name>A0A093VDJ4_TALMA</name>
<evidence type="ECO:0000256" key="1">
    <source>
        <dbReference type="SAM" id="MobiDB-lite"/>
    </source>
</evidence>
<dbReference type="EMBL" id="JPOX01000007">
    <property type="protein sequence ID" value="KFX50602.1"/>
    <property type="molecule type" value="Genomic_DNA"/>
</dbReference>
<organism evidence="2">
    <name type="scientific">Talaromyces marneffei PM1</name>
    <dbReference type="NCBI Taxonomy" id="1077442"/>
    <lineage>
        <taxon>Eukaryota</taxon>
        <taxon>Fungi</taxon>
        <taxon>Dikarya</taxon>
        <taxon>Ascomycota</taxon>
        <taxon>Pezizomycotina</taxon>
        <taxon>Eurotiomycetes</taxon>
        <taxon>Eurotiomycetidae</taxon>
        <taxon>Eurotiales</taxon>
        <taxon>Trichocomaceae</taxon>
        <taxon>Talaromyces</taxon>
        <taxon>Talaromyces sect. Talaromyces</taxon>
    </lineage>
</organism>
<reference evidence="2" key="1">
    <citation type="journal article" date="2014" name="PLoS Genet.">
        <title>Signature Gene Expression Reveals Novel Clues to the Molecular Mechanisms of Dimorphic Transition in Penicillium marneffei.</title>
        <authorList>
            <person name="Yang E."/>
            <person name="Wang G."/>
            <person name="Cai J."/>
            <person name="Woo P.C."/>
            <person name="Lau S.K."/>
            <person name="Yuen K.-Y."/>
            <person name="Chow W.-N."/>
            <person name="Lin X."/>
        </authorList>
    </citation>
    <scope>NUCLEOTIDE SEQUENCE [LARGE SCALE GENOMIC DNA]</scope>
    <source>
        <strain evidence="2">PM1</strain>
    </source>
</reference>
<proteinExistence type="predicted"/>
<sequence length="102" mass="11798">MAENARFHGLIWQTGQSSQPLRDTYSRLPLRRAQQVNQGRYLLAQPPKEKSWTGTKAQSAKWSKQNTRPVIHRRPAKKTLVLEVIDQNDEEVEDDEERSSGK</sequence>
<dbReference type="AlphaFoldDB" id="A0A093VDJ4"/>
<feature type="region of interest" description="Disordered" evidence="1">
    <location>
        <begin position="45"/>
        <end position="69"/>
    </location>
</feature>
<evidence type="ECO:0000313" key="2">
    <source>
        <dbReference type="EMBL" id="KFX50602.1"/>
    </source>
</evidence>